<organism evidence="3 4">
    <name type="scientific">Spectribacter acetivorans</name>
    <dbReference type="NCBI Taxonomy" id="3075603"/>
    <lineage>
        <taxon>Bacteria</taxon>
        <taxon>Pseudomonadati</taxon>
        <taxon>Pseudomonadota</taxon>
        <taxon>Gammaproteobacteria</taxon>
        <taxon>Salinisphaerales</taxon>
        <taxon>Salinisphaeraceae</taxon>
        <taxon>Spectribacter</taxon>
    </lineage>
</organism>
<name>A0ABU3B4P2_9GAMM</name>
<dbReference type="InterPro" id="IPR045079">
    <property type="entry name" value="Oxoprolinase-like"/>
</dbReference>
<evidence type="ECO:0000259" key="2">
    <source>
        <dbReference type="Pfam" id="PF05378"/>
    </source>
</evidence>
<protein>
    <submittedName>
        <fullName evidence="3">Hydantoinase/oxoprolinase family protein</fullName>
    </submittedName>
</protein>
<proteinExistence type="predicted"/>
<dbReference type="Pfam" id="PF05378">
    <property type="entry name" value="Hydant_A_N"/>
    <property type="match status" value="1"/>
</dbReference>
<dbReference type="Pfam" id="PF01968">
    <property type="entry name" value="Hydantoinase_A"/>
    <property type="match status" value="1"/>
</dbReference>
<evidence type="ECO:0000313" key="3">
    <source>
        <dbReference type="EMBL" id="MDT0617422.1"/>
    </source>
</evidence>
<dbReference type="PANTHER" id="PTHR11365:SF23">
    <property type="entry name" value="HYPOTHETICAL 5-OXOPROLINASE (EUROFUNG)-RELATED"/>
    <property type="match status" value="1"/>
</dbReference>
<dbReference type="Proteomes" id="UP001259982">
    <property type="component" value="Unassembled WGS sequence"/>
</dbReference>
<gene>
    <name evidence="3" type="ORF">RM531_02970</name>
</gene>
<feature type="domain" description="Hydantoinase A/oxoprolinase" evidence="1">
    <location>
        <begin position="192"/>
        <end position="475"/>
    </location>
</feature>
<accession>A0ABU3B4P2</accession>
<dbReference type="InterPro" id="IPR008040">
    <property type="entry name" value="Hydant_A_N"/>
</dbReference>
<dbReference type="RefSeq" id="WP_311657187.1">
    <property type="nucleotide sequence ID" value="NZ_JAVRHY010000002.1"/>
</dbReference>
<reference evidence="3 4" key="1">
    <citation type="submission" date="2023-09" db="EMBL/GenBank/DDBJ databases">
        <authorList>
            <person name="Rey-Velasco X."/>
        </authorList>
    </citation>
    <scope>NUCLEOTIDE SEQUENCE [LARGE SCALE GENOMIC DNA]</scope>
    <source>
        <strain evidence="3 4">P385</strain>
    </source>
</reference>
<dbReference type="EMBL" id="JAVRHY010000002">
    <property type="protein sequence ID" value="MDT0617422.1"/>
    <property type="molecule type" value="Genomic_DNA"/>
</dbReference>
<evidence type="ECO:0000259" key="1">
    <source>
        <dbReference type="Pfam" id="PF01968"/>
    </source>
</evidence>
<keyword evidence="4" id="KW-1185">Reference proteome</keyword>
<sequence>MYTVDIDTGGTMTDALVSDGDRRHSFKTDTTPHDFTVSFRHCLEAASQALGFDSTSAFLREVSIIRWSSTITTNVLGERRGARVGILVSAGHETDLYGDGDSSVVDDLIAANHIIGMSADPDRQEILDSVKKLLESSVRRVCVSRAGSFPDNTVEKHIKAVIEEQYPDHFLGSVPVLLGSEMAQIGHDQTRAHYSLMNAYTHSQLAQALFKAEDILRDDYNWERPLFIGHTSGGVAKVGKTKSVDTIESGPVFGTFGGAYIAREYGIDNAVCFDVGGTTSKVSIIRNGEPVFQRGGQLMGIPVQTSFAMLRSLAIGGGSIARVTDGAVRLGPESMGAAPGPACYDLGGDRATLTDAILVLGYLDPAGFLGGRRELSIDRARAALAEHVGDPLGLSVEAAARAVRDQAASELATLVRNTLAEAGLSAAETALFLFGGNGPTLGAFVAEAVGIERAYAFDLGPVFSAFGSAISDVVHVYERGVGTTFGPEAETRIRAVAADLYLQAGRDLRGEGFDPADATFTAELEFGEHETVAGVVRIETGPDADDAWSEAAKKAVAASDIDITRWPLLLIRLSARHAIGTHRLQPSDRQASAGAGETRGLVFREDQSQPQPVHRWEDLGPGSEVVGPAIINGATLTCPVPPGWALRVDEYGNAAMENRQS</sequence>
<feature type="domain" description="Hydantoinase/oxoprolinase N-terminal" evidence="2">
    <location>
        <begin position="4"/>
        <end position="164"/>
    </location>
</feature>
<dbReference type="InterPro" id="IPR002821">
    <property type="entry name" value="Hydantoinase_A"/>
</dbReference>
<evidence type="ECO:0000313" key="4">
    <source>
        <dbReference type="Proteomes" id="UP001259982"/>
    </source>
</evidence>
<comment type="caution">
    <text evidence="3">The sequence shown here is derived from an EMBL/GenBank/DDBJ whole genome shotgun (WGS) entry which is preliminary data.</text>
</comment>
<dbReference type="PANTHER" id="PTHR11365">
    <property type="entry name" value="5-OXOPROLINASE RELATED"/>
    <property type="match status" value="1"/>
</dbReference>